<dbReference type="InterPro" id="IPR021196">
    <property type="entry name" value="PdxT/SNO_CS"/>
</dbReference>
<dbReference type="PIRSF" id="PIRSF005639">
    <property type="entry name" value="Glut_amidoT_SNO"/>
    <property type="match status" value="1"/>
</dbReference>
<keyword evidence="4 7" id="KW-0315">Glutamine amidotransferase</keyword>
<name>A0ABM5WS86_9BACL</name>
<comment type="pathway">
    <text evidence="7">Cofactor biosynthesis; pyridoxal 5'-phosphate biosynthesis.</text>
</comment>
<feature type="binding site" evidence="7">
    <location>
        <begin position="134"/>
        <end position="135"/>
    </location>
    <ligand>
        <name>L-glutamine</name>
        <dbReference type="ChEBI" id="CHEBI:58359"/>
    </ligand>
</feature>
<dbReference type="PROSITE" id="PS51130">
    <property type="entry name" value="PDXT_SNO_2"/>
    <property type="match status" value="1"/>
</dbReference>
<feature type="active site" description="Charge relay system" evidence="7">
    <location>
        <position position="170"/>
    </location>
</feature>
<comment type="function">
    <text evidence="7">Catalyzes the hydrolysis of glutamine to glutamate and ammonia as part of the biosynthesis of pyridoxal 5'-phosphate. The resulting ammonia molecule is channeled to the active site of PdxS.</text>
</comment>
<comment type="subunit">
    <text evidence="7">In the presence of PdxS, forms a dodecamer of heterodimers. Only shows activity in the heterodimer.</text>
</comment>
<evidence type="ECO:0000256" key="4">
    <source>
        <dbReference type="ARBA" id="ARBA00022962"/>
    </source>
</evidence>
<dbReference type="PANTHER" id="PTHR31559">
    <property type="entry name" value="PYRIDOXAL 5'-PHOSPHATE SYNTHASE SUBUNIT SNO"/>
    <property type="match status" value="1"/>
</dbReference>
<comment type="catalytic activity">
    <reaction evidence="6 7">
        <text>L-glutamine + H2O = L-glutamate + NH4(+)</text>
        <dbReference type="Rhea" id="RHEA:15889"/>
        <dbReference type="ChEBI" id="CHEBI:15377"/>
        <dbReference type="ChEBI" id="CHEBI:28938"/>
        <dbReference type="ChEBI" id="CHEBI:29985"/>
        <dbReference type="ChEBI" id="CHEBI:58359"/>
        <dbReference type="EC" id="3.5.1.2"/>
    </reaction>
</comment>
<evidence type="ECO:0000256" key="5">
    <source>
        <dbReference type="ARBA" id="ARBA00023239"/>
    </source>
</evidence>
<keyword evidence="9" id="KW-1185">Reference proteome</keyword>
<feature type="active site" description="Charge relay system" evidence="7">
    <location>
        <position position="172"/>
    </location>
</feature>
<dbReference type="PANTHER" id="PTHR31559:SF0">
    <property type="entry name" value="PYRIDOXAL 5'-PHOSPHATE SYNTHASE SUBUNIT SNO1-RELATED"/>
    <property type="match status" value="1"/>
</dbReference>
<comment type="catalytic activity">
    <reaction evidence="7">
        <text>aldehydo-D-ribose 5-phosphate + D-glyceraldehyde 3-phosphate + L-glutamine = pyridoxal 5'-phosphate + L-glutamate + phosphate + 3 H2O + H(+)</text>
        <dbReference type="Rhea" id="RHEA:31507"/>
        <dbReference type="ChEBI" id="CHEBI:15377"/>
        <dbReference type="ChEBI" id="CHEBI:15378"/>
        <dbReference type="ChEBI" id="CHEBI:29985"/>
        <dbReference type="ChEBI" id="CHEBI:43474"/>
        <dbReference type="ChEBI" id="CHEBI:58273"/>
        <dbReference type="ChEBI" id="CHEBI:58359"/>
        <dbReference type="ChEBI" id="CHEBI:59776"/>
        <dbReference type="ChEBI" id="CHEBI:597326"/>
        <dbReference type="EC" id="4.3.3.6"/>
    </reaction>
</comment>
<dbReference type="NCBIfam" id="TIGR03800">
    <property type="entry name" value="PLP_synth_Pdx2"/>
    <property type="match status" value="1"/>
</dbReference>
<evidence type="ECO:0000256" key="1">
    <source>
        <dbReference type="ARBA" id="ARBA00008345"/>
    </source>
</evidence>
<keyword evidence="3 7" id="KW-0663">Pyridoxal phosphate</keyword>
<dbReference type="Proteomes" id="UP000065533">
    <property type="component" value="Chromosome"/>
</dbReference>
<dbReference type="PROSITE" id="PS51273">
    <property type="entry name" value="GATASE_TYPE_1"/>
    <property type="match status" value="1"/>
</dbReference>
<dbReference type="Gene3D" id="3.40.50.880">
    <property type="match status" value="1"/>
</dbReference>
<accession>A0ABM5WS86</accession>
<dbReference type="CDD" id="cd01749">
    <property type="entry name" value="GATase1_PB"/>
    <property type="match status" value="1"/>
</dbReference>
<evidence type="ECO:0000313" key="9">
    <source>
        <dbReference type="Proteomes" id="UP000065533"/>
    </source>
</evidence>
<sequence>MKRVGVLALQGAVREHIKSVQACGAEAIAVKWPKDLENLDGLILPGGESTTMRRLIDRYGLMEPLREFAQTGKPMFGTCAGLILLAETVVGSDDAHLGVMDVTVERNSFGRQVDSFEAPLAIKGIDGPFEAVFIRAPHIVSVGEETEVLCVHNGKIVMARDGQFLGCSFHPELTDDHRITAYFLSMIQDKSDLLLPNPSTYSKV</sequence>
<evidence type="ECO:0000313" key="8">
    <source>
        <dbReference type="EMBL" id="ALS77155.1"/>
    </source>
</evidence>
<evidence type="ECO:0000256" key="7">
    <source>
        <dbReference type="HAMAP-Rule" id="MF_01615"/>
    </source>
</evidence>
<keyword evidence="2 7" id="KW-0378">Hydrolase</keyword>
<feature type="binding site" evidence="7">
    <location>
        <begin position="47"/>
        <end position="49"/>
    </location>
    <ligand>
        <name>L-glutamine</name>
        <dbReference type="ChEBI" id="CHEBI:58359"/>
    </ligand>
</feature>
<dbReference type="Pfam" id="PF01174">
    <property type="entry name" value="SNO"/>
    <property type="match status" value="1"/>
</dbReference>
<evidence type="ECO:0000256" key="2">
    <source>
        <dbReference type="ARBA" id="ARBA00022801"/>
    </source>
</evidence>
<feature type="active site" description="Nucleophile" evidence="7">
    <location>
        <position position="79"/>
    </location>
</feature>
<dbReference type="EMBL" id="CP013661">
    <property type="protein sequence ID" value="ALS77155.1"/>
    <property type="molecule type" value="Genomic_DNA"/>
</dbReference>
<dbReference type="RefSeq" id="WP_058383839.1">
    <property type="nucleotide sequence ID" value="NZ_CP013661.2"/>
</dbReference>
<evidence type="ECO:0000256" key="6">
    <source>
        <dbReference type="ARBA" id="ARBA00049534"/>
    </source>
</evidence>
<reference evidence="8" key="1">
    <citation type="submission" date="2016-01" db="EMBL/GenBank/DDBJ databases">
        <title>Complete genome of Planococcus kocurri type strain.</title>
        <authorList>
            <person name="See-Too W.S."/>
        </authorList>
    </citation>
    <scope>NUCLEOTIDE SEQUENCE [LARGE SCALE GENOMIC DNA]</scope>
    <source>
        <strain evidence="8">ATCC 43650</strain>
    </source>
</reference>
<dbReference type="HAMAP" id="MF_01615">
    <property type="entry name" value="PdxT"/>
    <property type="match status" value="1"/>
</dbReference>
<gene>
    <name evidence="7" type="primary">pdxT</name>
    <name evidence="8" type="ORF">AUO94_00170</name>
</gene>
<dbReference type="EC" id="3.5.1.2" evidence="7"/>
<dbReference type="EC" id="4.3.3.6" evidence="7"/>
<dbReference type="InterPro" id="IPR002161">
    <property type="entry name" value="PdxT/SNO"/>
</dbReference>
<dbReference type="InterPro" id="IPR029062">
    <property type="entry name" value="Class_I_gatase-like"/>
</dbReference>
<feature type="binding site" evidence="7">
    <location>
        <position position="106"/>
    </location>
    <ligand>
        <name>L-glutamine</name>
        <dbReference type="ChEBI" id="CHEBI:58359"/>
    </ligand>
</feature>
<organism evidence="8 9">
    <name type="scientific">Planococcus kocurii</name>
    <dbReference type="NCBI Taxonomy" id="1374"/>
    <lineage>
        <taxon>Bacteria</taxon>
        <taxon>Bacillati</taxon>
        <taxon>Bacillota</taxon>
        <taxon>Bacilli</taxon>
        <taxon>Bacillales</taxon>
        <taxon>Caryophanaceae</taxon>
        <taxon>Planococcus</taxon>
    </lineage>
</organism>
<protein>
    <recommendedName>
        <fullName evidence="7">Pyridoxal 5'-phosphate synthase subunit PdxT</fullName>
        <ecNumber evidence="7">4.3.3.6</ecNumber>
    </recommendedName>
    <alternativeName>
        <fullName evidence="7">Pdx2</fullName>
    </alternativeName>
    <alternativeName>
        <fullName evidence="7">Pyridoxal 5'-phosphate synthase glutaminase subunit</fullName>
        <ecNumber evidence="7">3.5.1.2</ecNumber>
    </alternativeName>
</protein>
<dbReference type="SUPFAM" id="SSF52317">
    <property type="entry name" value="Class I glutamine amidotransferase-like"/>
    <property type="match status" value="1"/>
</dbReference>
<keyword evidence="5 7" id="KW-0456">Lyase</keyword>
<proteinExistence type="inferred from homology"/>
<dbReference type="PROSITE" id="PS01236">
    <property type="entry name" value="PDXT_SNO_1"/>
    <property type="match status" value="1"/>
</dbReference>
<evidence type="ECO:0000256" key="3">
    <source>
        <dbReference type="ARBA" id="ARBA00022898"/>
    </source>
</evidence>
<comment type="similarity">
    <text evidence="1 7">Belongs to the glutaminase PdxT/SNO family.</text>
</comment>